<dbReference type="GO" id="GO:0004252">
    <property type="term" value="F:serine-type endopeptidase activity"/>
    <property type="evidence" value="ECO:0007669"/>
    <property type="project" value="InterPro"/>
</dbReference>
<proteinExistence type="inferred from homology"/>
<keyword evidence="9" id="KW-1185">Reference proteome</keyword>
<dbReference type="SUPFAM" id="SSF50494">
    <property type="entry name" value="Trypsin-like serine proteases"/>
    <property type="match status" value="1"/>
</dbReference>
<dbReference type="GO" id="GO:0006508">
    <property type="term" value="P:proteolysis"/>
    <property type="evidence" value="ECO:0007669"/>
    <property type="project" value="UniProtKB-KW"/>
</dbReference>
<dbReference type="InterPro" id="IPR050966">
    <property type="entry name" value="Glutamyl_endopeptidase"/>
</dbReference>
<keyword evidence="5 6" id="KW-0720">Serine protease</keyword>
<evidence type="ECO:0000256" key="2">
    <source>
        <dbReference type="ARBA" id="ARBA00022670"/>
    </source>
</evidence>
<evidence type="ECO:0000313" key="8">
    <source>
        <dbReference type="EMBL" id="TCV05824.1"/>
    </source>
</evidence>
<feature type="signal peptide" evidence="6">
    <location>
        <begin position="1"/>
        <end position="20"/>
    </location>
</feature>
<evidence type="ECO:0000256" key="3">
    <source>
        <dbReference type="ARBA" id="ARBA00022729"/>
    </source>
</evidence>
<gene>
    <name evidence="8" type="ORF">EDC54_10590</name>
</gene>
<keyword evidence="4 6" id="KW-0378">Hydrolase</keyword>
<organism evidence="8 9">
    <name type="scientific">Samsonia erythrinae</name>
    <dbReference type="NCBI Taxonomy" id="160434"/>
    <lineage>
        <taxon>Bacteria</taxon>
        <taxon>Pseudomonadati</taxon>
        <taxon>Pseudomonadota</taxon>
        <taxon>Gammaproteobacteria</taxon>
        <taxon>Enterobacterales</taxon>
        <taxon>Pectobacteriaceae</taxon>
        <taxon>Samsonia</taxon>
    </lineage>
</organism>
<feature type="chain" id="PRO_5021041929" description="Serine protease" evidence="6">
    <location>
        <begin position="21"/>
        <end position="271"/>
    </location>
</feature>
<dbReference type="PANTHER" id="PTHR15462">
    <property type="entry name" value="SERINE PROTEASE"/>
    <property type="match status" value="1"/>
</dbReference>
<protein>
    <recommendedName>
        <fullName evidence="6">Serine protease</fullName>
        <ecNumber evidence="6">3.4.21.-</ecNumber>
    </recommendedName>
</protein>
<dbReference type="AlphaFoldDB" id="A0A4R3VNW3"/>
<dbReference type="OrthoDB" id="267336at2"/>
<evidence type="ECO:0000313" key="9">
    <source>
        <dbReference type="Proteomes" id="UP000295433"/>
    </source>
</evidence>
<keyword evidence="3 6" id="KW-0732">Signal</keyword>
<dbReference type="RefSeq" id="WP_132455791.1">
    <property type="nucleotide sequence ID" value="NZ_JAWIZJ010000005.1"/>
</dbReference>
<comment type="similarity">
    <text evidence="1 6">Belongs to the peptidase S1B family.</text>
</comment>
<dbReference type="EMBL" id="SMBY01000005">
    <property type="protein sequence ID" value="TCV05824.1"/>
    <property type="molecule type" value="Genomic_DNA"/>
</dbReference>
<reference evidence="8 9" key="1">
    <citation type="submission" date="2019-03" db="EMBL/GenBank/DDBJ databases">
        <title>Genomic Encyclopedia of Type Strains, Phase IV (KMG-IV): sequencing the most valuable type-strain genomes for metagenomic binning, comparative biology and taxonomic classification.</title>
        <authorList>
            <person name="Goeker M."/>
        </authorList>
    </citation>
    <scope>NUCLEOTIDE SEQUENCE [LARGE SCALE GENOMIC DNA]</scope>
    <source>
        <strain evidence="8 9">DSM 16730</strain>
    </source>
</reference>
<name>A0A4R3VNW3_9GAMM</name>
<evidence type="ECO:0000256" key="6">
    <source>
        <dbReference type="RuleBase" id="RU004296"/>
    </source>
</evidence>
<dbReference type="SMART" id="SM00020">
    <property type="entry name" value="Tryp_SPc"/>
    <property type="match status" value="1"/>
</dbReference>
<dbReference type="InterPro" id="IPR033116">
    <property type="entry name" value="TRYPSIN_SER"/>
</dbReference>
<evidence type="ECO:0000259" key="7">
    <source>
        <dbReference type="PROSITE" id="PS50240"/>
    </source>
</evidence>
<dbReference type="InterPro" id="IPR043504">
    <property type="entry name" value="Peptidase_S1_PA_chymotrypsin"/>
</dbReference>
<dbReference type="PROSITE" id="PS00135">
    <property type="entry name" value="TRYPSIN_SER"/>
    <property type="match status" value="1"/>
</dbReference>
<dbReference type="InterPro" id="IPR018114">
    <property type="entry name" value="TRYPSIN_HIS"/>
</dbReference>
<keyword evidence="2 6" id="KW-0645">Protease</keyword>
<dbReference type="Proteomes" id="UP000295433">
    <property type="component" value="Unassembled WGS sequence"/>
</dbReference>
<evidence type="ECO:0000256" key="5">
    <source>
        <dbReference type="ARBA" id="ARBA00022825"/>
    </source>
</evidence>
<dbReference type="Pfam" id="PF00089">
    <property type="entry name" value="Trypsin"/>
    <property type="match status" value="1"/>
</dbReference>
<dbReference type="InterPro" id="IPR008256">
    <property type="entry name" value="Peptidase_S1B"/>
</dbReference>
<dbReference type="PROSITE" id="PS50240">
    <property type="entry name" value="TRYPSIN_DOM"/>
    <property type="match status" value="1"/>
</dbReference>
<dbReference type="PROSITE" id="PS00134">
    <property type="entry name" value="TRYPSIN_HIS"/>
    <property type="match status" value="1"/>
</dbReference>
<dbReference type="Gene3D" id="2.40.10.10">
    <property type="entry name" value="Trypsin-like serine proteases"/>
    <property type="match status" value="2"/>
</dbReference>
<accession>A0A4R3VNW3</accession>
<sequence>MRISAWLLCSLPFIASLSWATTTPSDIATQQQILFFNHDDRDAVPDAASWPWQAIGQLETASGNLCTATLISPHLALTAGHCVVMPPKGEIDPPVALRFLATADGWRYETTEIEALTNKKLARKLKADGEGWIVPPSAAPLDYALIRLQQTPPGIRPLPIWQGSRQDLIKTLRENDQRVTQAGYPEDHQDRLYRHQNCVITGWVHSAVMAHQCDTLPGDSGSPLMMNLTSGWVLMGIQSSAPEASARDRADNRAVAVTAIRQQLESMAKRR</sequence>
<feature type="domain" description="Peptidase S1" evidence="7">
    <location>
        <begin position="34"/>
        <end position="265"/>
    </location>
</feature>
<dbReference type="PRINTS" id="PR00839">
    <property type="entry name" value="V8PROTEASE"/>
</dbReference>
<evidence type="ECO:0000256" key="1">
    <source>
        <dbReference type="ARBA" id="ARBA00008764"/>
    </source>
</evidence>
<comment type="caution">
    <text evidence="8">The sequence shown here is derived from an EMBL/GenBank/DDBJ whole genome shotgun (WGS) entry which is preliminary data.</text>
</comment>
<dbReference type="PANTHER" id="PTHR15462:SF8">
    <property type="entry name" value="SERINE PROTEASE"/>
    <property type="match status" value="1"/>
</dbReference>
<evidence type="ECO:0000256" key="4">
    <source>
        <dbReference type="ARBA" id="ARBA00022801"/>
    </source>
</evidence>
<dbReference type="EC" id="3.4.21.-" evidence="6"/>
<dbReference type="InterPro" id="IPR009003">
    <property type="entry name" value="Peptidase_S1_PA"/>
</dbReference>
<dbReference type="InterPro" id="IPR001254">
    <property type="entry name" value="Trypsin_dom"/>
</dbReference>